<evidence type="ECO:0000256" key="4">
    <source>
        <dbReference type="ARBA" id="ARBA00022452"/>
    </source>
</evidence>
<feature type="chain" id="PRO_5021024696" evidence="9">
    <location>
        <begin position="21"/>
        <end position="450"/>
    </location>
</feature>
<keyword evidence="4" id="KW-1134">Transmembrane beta strand</keyword>
<evidence type="ECO:0000313" key="11">
    <source>
        <dbReference type="Proteomes" id="UP000295807"/>
    </source>
</evidence>
<dbReference type="AlphaFoldDB" id="A0A4R3KPL2"/>
<dbReference type="EMBL" id="SMAD01000009">
    <property type="protein sequence ID" value="TCS86110.1"/>
    <property type="molecule type" value="Genomic_DNA"/>
</dbReference>
<dbReference type="Proteomes" id="UP000295807">
    <property type="component" value="Unassembled WGS sequence"/>
</dbReference>
<keyword evidence="7" id="KW-0998">Cell outer membrane</keyword>
<dbReference type="GO" id="GO:0015562">
    <property type="term" value="F:efflux transmembrane transporter activity"/>
    <property type="evidence" value="ECO:0007669"/>
    <property type="project" value="InterPro"/>
</dbReference>
<evidence type="ECO:0000256" key="5">
    <source>
        <dbReference type="ARBA" id="ARBA00022692"/>
    </source>
</evidence>
<dbReference type="PANTHER" id="PTHR30026">
    <property type="entry name" value="OUTER MEMBRANE PROTEIN TOLC"/>
    <property type="match status" value="1"/>
</dbReference>
<dbReference type="OrthoDB" id="367883at2"/>
<dbReference type="GO" id="GO:0015288">
    <property type="term" value="F:porin activity"/>
    <property type="evidence" value="ECO:0007669"/>
    <property type="project" value="TreeGrafter"/>
</dbReference>
<dbReference type="Pfam" id="PF02321">
    <property type="entry name" value="OEP"/>
    <property type="match status" value="2"/>
</dbReference>
<keyword evidence="8" id="KW-0175">Coiled coil</keyword>
<evidence type="ECO:0000256" key="7">
    <source>
        <dbReference type="ARBA" id="ARBA00023237"/>
    </source>
</evidence>
<dbReference type="RefSeq" id="WP_132129914.1">
    <property type="nucleotide sequence ID" value="NZ_CP042432.1"/>
</dbReference>
<sequence length="450" mass="50763">MKNKLLITGLLLFSLNAARAQDTTDALRFNLEECIDYAFEHQYTVKNAELDVELAESEVKETIGQGLPQVNGNVNFQDYLKLPTQLIPGEFFGGEPGTYIPVQFGTQYSLTYGLEATQLLFDGSYFVGLKASQVYKDLSIKSLKRSRIETAIAVSKAYYSVLVTEEQLQLADVNIARIKKQLDETQALYKNGFAEKIDADRLQVLYNNSLTEKESLTRMAALNIHMLKFQMGMPISGQLVLKESIEDVQFEPVLLLNEDIDPANRIEYSLLQTQESLNELDLKRYKTTMLPRIEAFGSYNRNGQENDFGNLFNGDGQYFPTTVVGLRISIPLIGGGQKWQQVKQAKLNLLKTQNELYNLENAISLEVRQATTTYTNSVESMENQERNMELAEEVYRVSRIKYSQGVGSSLEVTTAETSLKEAQTNYINSLYDALIAKIDLQKAKGTIETE</sequence>
<proteinExistence type="inferred from homology"/>
<comment type="subcellular location">
    <subcellularLocation>
        <location evidence="1">Cell outer membrane</location>
    </subcellularLocation>
</comment>
<name>A0A4R3KPL2_9SPHI</name>
<accession>A0A4R3KPL2</accession>
<keyword evidence="5" id="KW-0812">Transmembrane</keyword>
<evidence type="ECO:0000256" key="8">
    <source>
        <dbReference type="SAM" id="Coils"/>
    </source>
</evidence>
<dbReference type="GO" id="GO:1990281">
    <property type="term" value="C:efflux pump complex"/>
    <property type="evidence" value="ECO:0007669"/>
    <property type="project" value="TreeGrafter"/>
</dbReference>
<dbReference type="SUPFAM" id="SSF56954">
    <property type="entry name" value="Outer membrane efflux proteins (OEP)"/>
    <property type="match status" value="1"/>
</dbReference>
<dbReference type="InterPro" id="IPR051906">
    <property type="entry name" value="TolC-like"/>
</dbReference>
<dbReference type="Gene3D" id="1.20.1600.10">
    <property type="entry name" value="Outer membrane efflux proteins (OEP)"/>
    <property type="match status" value="1"/>
</dbReference>
<evidence type="ECO:0000256" key="2">
    <source>
        <dbReference type="ARBA" id="ARBA00007613"/>
    </source>
</evidence>
<dbReference type="InterPro" id="IPR003423">
    <property type="entry name" value="OMP_efflux"/>
</dbReference>
<evidence type="ECO:0000313" key="10">
    <source>
        <dbReference type="EMBL" id="TCS86110.1"/>
    </source>
</evidence>
<dbReference type="GO" id="GO:0009279">
    <property type="term" value="C:cell outer membrane"/>
    <property type="evidence" value="ECO:0007669"/>
    <property type="project" value="UniProtKB-SubCell"/>
</dbReference>
<protein>
    <submittedName>
        <fullName evidence="10">Outer membrane protein TolC</fullName>
    </submittedName>
</protein>
<gene>
    <name evidence="10" type="ORF">EDD80_109140</name>
</gene>
<keyword evidence="6" id="KW-0472">Membrane</keyword>
<organism evidence="10 11">
    <name type="scientific">Anseongella ginsenosidimutans</name>
    <dbReference type="NCBI Taxonomy" id="496056"/>
    <lineage>
        <taxon>Bacteria</taxon>
        <taxon>Pseudomonadati</taxon>
        <taxon>Bacteroidota</taxon>
        <taxon>Sphingobacteriia</taxon>
        <taxon>Sphingobacteriales</taxon>
        <taxon>Sphingobacteriaceae</taxon>
        <taxon>Anseongella</taxon>
    </lineage>
</organism>
<dbReference type="PANTHER" id="PTHR30026:SF20">
    <property type="entry name" value="OUTER MEMBRANE PROTEIN TOLC"/>
    <property type="match status" value="1"/>
</dbReference>
<feature type="coiled-coil region" evidence="8">
    <location>
        <begin position="342"/>
        <end position="401"/>
    </location>
</feature>
<evidence type="ECO:0000256" key="3">
    <source>
        <dbReference type="ARBA" id="ARBA00022448"/>
    </source>
</evidence>
<feature type="signal peptide" evidence="9">
    <location>
        <begin position="1"/>
        <end position="20"/>
    </location>
</feature>
<keyword evidence="9" id="KW-0732">Signal</keyword>
<evidence type="ECO:0000256" key="9">
    <source>
        <dbReference type="SAM" id="SignalP"/>
    </source>
</evidence>
<comment type="similarity">
    <text evidence="2">Belongs to the outer membrane factor (OMF) (TC 1.B.17) family.</text>
</comment>
<reference evidence="10 11" key="1">
    <citation type="submission" date="2019-03" db="EMBL/GenBank/DDBJ databases">
        <title>Genomic Encyclopedia of Type Strains, Phase IV (KMG-IV): sequencing the most valuable type-strain genomes for metagenomic binning, comparative biology and taxonomic classification.</title>
        <authorList>
            <person name="Goeker M."/>
        </authorList>
    </citation>
    <scope>NUCLEOTIDE SEQUENCE [LARGE SCALE GENOMIC DNA]</scope>
    <source>
        <strain evidence="10 11">DSM 21100</strain>
    </source>
</reference>
<keyword evidence="3" id="KW-0813">Transport</keyword>
<evidence type="ECO:0000256" key="1">
    <source>
        <dbReference type="ARBA" id="ARBA00004442"/>
    </source>
</evidence>
<comment type="caution">
    <text evidence="10">The sequence shown here is derived from an EMBL/GenBank/DDBJ whole genome shotgun (WGS) entry which is preliminary data.</text>
</comment>
<evidence type="ECO:0000256" key="6">
    <source>
        <dbReference type="ARBA" id="ARBA00023136"/>
    </source>
</evidence>
<keyword evidence="11" id="KW-1185">Reference proteome</keyword>